<dbReference type="AlphaFoldDB" id="A0A640MT04"/>
<sequence length="257" mass="30432">MTLNNRKINTAELLSIVNNSDGVYERDLLKLLNCNDSRLNNVLANYASDKVIKKEKIKQNIYYKKSLDLESLRNINHLISFMDIINKFKIKYSRVSLKKYNKTKEKSLFIDTIIDFKDVLRKYKLKVSNINYDNLDDLKIEKTKQYADILVVSESSLLTEIQKKIIKKELREDILIYDCNLEIIYYFKIRKSENGNIINISALEITDVLEFIKYLSVNKLFITVTNKIEIKIEKQLYIAKEQDRAKFLRRKEGINHE</sequence>
<protein>
    <submittedName>
        <fullName evidence="1">Uncharacterized protein</fullName>
    </submittedName>
</protein>
<accession>A0A640MT04</accession>
<comment type="caution">
    <text evidence="1">The sequence shown here is derived from an EMBL/GenBank/DDBJ whole genome shotgun (WGS) entry which is preliminary data.</text>
</comment>
<name>A0A640MT04_BACAN</name>
<proteinExistence type="predicted"/>
<evidence type="ECO:0000313" key="1">
    <source>
        <dbReference type="EMBL" id="GEU15270.1"/>
    </source>
</evidence>
<gene>
    <name evidence="1" type="ORF">QuyetLC_48760</name>
</gene>
<reference evidence="1" key="2">
    <citation type="submission" date="2019-12" db="EMBL/GenBank/DDBJ databases">
        <authorList>
            <person name="Hoang T.H.H."/>
            <person name="Okutani A."/>
        </authorList>
    </citation>
    <scope>NUCLEOTIDE SEQUENCE</scope>
    <source>
        <strain evidence="1">QuyetLC</strain>
    </source>
</reference>
<reference evidence="1" key="1">
    <citation type="submission" date="2019-12" db="EMBL/GenBank/DDBJ databases">
        <title>Epidemiological and comparative genomic analysis of Bacillus anthracis isolated from northern Vietnam.</title>
        <authorList>
            <person name="Hoang T.T.H."/>
            <person name="Dang D.A."/>
            <person name="Pham M.H."/>
            <person name="Luong M.H."/>
            <person name="Tran N.D."/>
            <person name="Nguyen T.H."/>
            <person name="Nguyen T.T."/>
            <person name="Inoue S."/>
            <person name="Morikawa S."/>
            <person name="Okutani A."/>
        </authorList>
    </citation>
    <scope>NUCLEOTIDE SEQUENCE</scope>
    <source>
        <strain evidence="1">QuyetLC</strain>
    </source>
</reference>
<organism evidence="1">
    <name type="scientific">Bacillus anthracis</name>
    <name type="common">anthrax bacterium</name>
    <dbReference type="NCBI Taxonomy" id="1392"/>
    <lineage>
        <taxon>Bacteria</taxon>
        <taxon>Bacillati</taxon>
        <taxon>Bacillota</taxon>
        <taxon>Bacilli</taxon>
        <taxon>Bacillales</taxon>
        <taxon>Bacillaceae</taxon>
        <taxon>Bacillus</taxon>
        <taxon>Bacillus cereus group</taxon>
    </lineage>
</organism>
<dbReference type="EMBL" id="BLEY01000078">
    <property type="protein sequence ID" value="GEU15270.1"/>
    <property type="molecule type" value="Genomic_DNA"/>
</dbReference>